<dbReference type="EMBL" id="CP033920">
    <property type="protein sequence ID" value="AZA49494.1"/>
    <property type="molecule type" value="Genomic_DNA"/>
</dbReference>
<feature type="domain" description="HD-CE" evidence="1">
    <location>
        <begin position="76"/>
        <end position="250"/>
    </location>
</feature>
<dbReference type="InterPro" id="IPR056471">
    <property type="entry name" value="HD-CE"/>
</dbReference>
<evidence type="ECO:0000313" key="2">
    <source>
        <dbReference type="EMBL" id="AZA49494.1"/>
    </source>
</evidence>
<sequence length="371" mass="42584">MPLSFKLLKLTTNIYQVVTEIIKNIESAFLALRGNEDDFPIGKNYINTYEDLKLKFDTQVHPEIKTKILEIEEDGYYNDHGVDHIKMVILRATWLLNALEITFDKNSDGYYISPFELFILLMAIQLHDAGHLIASREEHAAKGKELLAKFDSGKVLSAAERKHIGDIAKAHGGKKDPIGKLPIEENLSHQKIRPQLLASILRLADELAEDKTRASNFLLDIGKIKETSIIFHLYSASLESIVLSGGELKLDFYIHDEVLLKKYSIKDKDDKYLIDEIYDRTFKTFTESLYCSRFLPEKARINCVKVSIHILKSDDDDELKNISYELKETGYPYVSNKNIYDLCESLKDDQSNIDGEYIKNFIENNLNHESI</sequence>
<dbReference type="KEGG" id="ccau:EG346_15500"/>
<evidence type="ECO:0000259" key="1">
    <source>
        <dbReference type="Pfam" id="PF24391"/>
    </source>
</evidence>
<keyword evidence="3" id="KW-1185">Reference proteome</keyword>
<dbReference type="Proteomes" id="UP000273270">
    <property type="component" value="Chromosome"/>
</dbReference>
<dbReference type="Gene3D" id="1.10.3210.10">
    <property type="entry name" value="Hypothetical protein af1432"/>
    <property type="match status" value="1"/>
</dbReference>
<dbReference type="AlphaFoldDB" id="A0A3G6NHG1"/>
<evidence type="ECO:0000313" key="3">
    <source>
        <dbReference type="Proteomes" id="UP000273270"/>
    </source>
</evidence>
<organism evidence="2 3">
    <name type="scientific">Chryseobacterium carnipullorum</name>
    <dbReference type="NCBI Taxonomy" id="1124835"/>
    <lineage>
        <taxon>Bacteria</taxon>
        <taxon>Pseudomonadati</taxon>
        <taxon>Bacteroidota</taxon>
        <taxon>Flavobacteriia</taxon>
        <taxon>Flavobacteriales</taxon>
        <taxon>Weeksellaceae</taxon>
        <taxon>Chryseobacterium group</taxon>
        <taxon>Chryseobacterium</taxon>
    </lineage>
</organism>
<gene>
    <name evidence="2" type="ORF">EG346_15500</name>
</gene>
<reference evidence="3" key="1">
    <citation type="submission" date="2018-11" db="EMBL/GenBank/DDBJ databases">
        <title>Proposal to divide the Flavobacteriaceae and reorganize its genera based on Amino Acid Identity values calculated from whole genome sequences.</title>
        <authorList>
            <person name="Nicholson A.C."/>
            <person name="Gulvik C.A."/>
            <person name="Whitney A.M."/>
            <person name="Humrighouse B.W."/>
            <person name="Bell M."/>
            <person name="Holmes B."/>
            <person name="Steigerwalt A.G."/>
            <person name="Villarma A."/>
            <person name="Sheth M."/>
            <person name="Batra D."/>
            <person name="Pryor J."/>
            <person name="Bernardet J.-F."/>
            <person name="Hugo C."/>
            <person name="Kampfer P."/>
            <person name="Newman J."/>
            <person name="McQuiston J.R."/>
        </authorList>
    </citation>
    <scope>NUCLEOTIDE SEQUENCE [LARGE SCALE GENOMIC DNA]</scope>
    <source>
        <strain evidence="3">G0188</strain>
    </source>
</reference>
<proteinExistence type="predicted"/>
<protein>
    <recommendedName>
        <fullName evidence="1">HD-CE domain-containing protein</fullName>
    </recommendedName>
</protein>
<dbReference type="Pfam" id="PF24391">
    <property type="entry name" value="HD-CE"/>
    <property type="match status" value="1"/>
</dbReference>
<name>A0A3G6NHG1_CHRCU</name>
<dbReference type="SUPFAM" id="SSF109604">
    <property type="entry name" value="HD-domain/PDEase-like"/>
    <property type="match status" value="1"/>
</dbReference>
<accession>A0A3G6NHG1</accession>